<dbReference type="AlphaFoldDB" id="A0A1W2TW53"/>
<evidence type="ECO:0000256" key="5">
    <source>
        <dbReference type="SAM" id="SignalP"/>
    </source>
</evidence>
<protein>
    <recommendedName>
        <fullName evidence="1">1-alkyl-2-acetylglycerophosphocholine esterase</fullName>
        <ecNumber evidence="1">3.1.1.47</ecNumber>
    </recommendedName>
</protein>
<gene>
    <name evidence="6" type="ORF">SAMD00023353_9000080</name>
</gene>
<evidence type="ECO:0000313" key="7">
    <source>
        <dbReference type="Proteomes" id="UP000054516"/>
    </source>
</evidence>
<dbReference type="SUPFAM" id="SSF53474">
    <property type="entry name" value="alpha/beta-Hydrolases"/>
    <property type="match status" value="1"/>
</dbReference>
<reference evidence="6" key="1">
    <citation type="submission" date="2016-03" db="EMBL/GenBank/DDBJ databases">
        <title>Draft genome sequence of Rosellinia necatrix.</title>
        <authorList>
            <person name="Kanematsu S."/>
        </authorList>
    </citation>
    <scope>NUCLEOTIDE SEQUENCE [LARGE SCALE GENOMIC DNA]</scope>
    <source>
        <strain evidence="6">W97</strain>
    </source>
</reference>
<dbReference type="EMBL" id="DF977535">
    <property type="protein sequence ID" value="GAP92849.2"/>
    <property type="molecule type" value="Genomic_DNA"/>
</dbReference>
<name>A0A1W2TW53_ROSNE</name>
<sequence length="377" mass="40262">MLQSVLISVVFALGGARAKAIVPELTGPYKVGTTVLELIDASRQDPFAPTPQPRDLIISLFYPTQTRNCTLAPQFPPITAAAIDSRINGTGVAESVFTRACDGSPLSRPDLPLLFFGPGLGTSRLFHSDTAAEFASRGWNVVTIDHPYDGMIVEYPDGRFVLPTDSPTQADTTPAQYLDARVKDLSFVLDSLSDPAVTSRIPGLDGRHSRGTARGKLRTDKIGVFGHSLGGATALQLLAEDARFAAGADLDGAVFGPVVQAGTDAPFVYVRRPGHTHESDPTWAEAWPNLTGFKREYIVDGTTHGSFTDLPILRDLLGAETLGEYADEVGTIEGARIVEIETALLGALFDRYIKGHGGELLDGQGLDAYPEITLATN</sequence>
<dbReference type="GO" id="GO:0003847">
    <property type="term" value="F:1-alkyl-2-acetylglycerophosphocholine esterase activity"/>
    <property type="evidence" value="ECO:0007669"/>
    <property type="project" value="UniProtKB-EC"/>
</dbReference>
<keyword evidence="2 6" id="KW-0378">Hydrolase</keyword>
<keyword evidence="3" id="KW-0442">Lipid degradation</keyword>
<evidence type="ECO:0000256" key="2">
    <source>
        <dbReference type="ARBA" id="ARBA00022801"/>
    </source>
</evidence>
<organism evidence="6">
    <name type="scientific">Rosellinia necatrix</name>
    <name type="common">White root-rot fungus</name>
    <dbReference type="NCBI Taxonomy" id="77044"/>
    <lineage>
        <taxon>Eukaryota</taxon>
        <taxon>Fungi</taxon>
        <taxon>Dikarya</taxon>
        <taxon>Ascomycota</taxon>
        <taxon>Pezizomycotina</taxon>
        <taxon>Sordariomycetes</taxon>
        <taxon>Xylariomycetidae</taxon>
        <taxon>Xylariales</taxon>
        <taxon>Xylariaceae</taxon>
        <taxon>Rosellinia</taxon>
    </lineage>
</organism>
<proteinExistence type="predicted"/>
<dbReference type="Pfam" id="PF03403">
    <property type="entry name" value="PAF-AH_p_II"/>
    <property type="match status" value="2"/>
</dbReference>
<keyword evidence="5" id="KW-0732">Signal</keyword>
<dbReference type="PANTHER" id="PTHR10272">
    <property type="entry name" value="PLATELET-ACTIVATING FACTOR ACETYLHYDROLASE"/>
    <property type="match status" value="1"/>
</dbReference>
<evidence type="ECO:0000256" key="4">
    <source>
        <dbReference type="ARBA" id="ARBA00023098"/>
    </source>
</evidence>
<dbReference type="PANTHER" id="PTHR10272:SF14">
    <property type="entry name" value="PAF ACETYLHYDROLASE FAMILY PROTEIN"/>
    <property type="match status" value="1"/>
</dbReference>
<evidence type="ECO:0000256" key="1">
    <source>
        <dbReference type="ARBA" id="ARBA00013201"/>
    </source>
</evidence>
<dbReference type="Gene3D" id="3.40.50.1820">
    <property type="entry name" value="alpha/beta hydrolase"/>
    <property type="match status" value="1"/>
</dbReference>
<accession>A0A1W2TW53</accession>
<keyword evidence="7" id="KW-1185">Reference proteome</keyword>
<evidence type="ECO:0000256" key="3">
    <source>
        <dbReference type="ARBA" id="ARBA00022963"/>
    </source>
</evidence>
<dbReference type="EC" id="3.1.1.47" evidence="1"/>
<feature type="chain" id="PRO_5012416110" description="1-alkyl-2-acetylglycerophosphocholine esterase" evidence="5">
    <location>
        <begin position="19"/>
        <end position="377"/>
    </location>
</feature>
<feature type="signal peptide" evidence="5">
    <location>
        <begin position="1"/>
        <end position="18"/>
    </location>
</feature>
<dbReference type="OMA" id="HGSFTDY"/>
<dbReference type="GO" id="GO:0016042">
    <property type="term" value="P:lipid catabolic process"/>
    <property type="evidence" value="ECO:0007669"/>
    <property type="project" value="UniProtKB-KW"/>
</dbReference>
<dbReference type="Proteomes" id="UP000054516">
    <property type="component" value="Unassembled WGS sequence"/>
</dbReference>
<dbReference type="STRING" id="77044.A0A1W2TW53"/>
<keyword evidence="4" id="KW-0443">Lipid metabolism</keyword>
<dbReference type="OrthoDB" id="2363873at2759"/>
<evidence type="ECO:0000313" key="6">
    <source>
        <dbReference type="EMBL" id="GAP92849.2"/>
    </source>
</evidence>
<dbReference type="InterPro" id="IPR029058">
    <property type="entry name" value="AB_hydrolase_fold"/>
</dbReference>